<dbReference type="GO" id="GO:0006355">
    <property type="term" value="P:regulation of DNA-templated transcription"/>
    <property type="evidence" value="ECO:0007669"/>
    <property type="project" value="InterPro"/>
</dbReference>
<gene>
    <name evidence="1" type="primary">LAN LIKE</name>
</gene>
<name>A0A3G9DI33_LOTJA</name>
<reference evidence="1" key="1">
    <citation type="journal article" date="2018" name="PLoS Genet.">
        <title>LACK OF SYMBIONT ACCOMMODATION controls intracellular symbiont accommodation in root nodule and arbuscular mycorrhizal symbiosis in Lotus japonius.</title>
        <authorList>
            <person name="Suzaki T."/>
            <person name="Takeda N."/>
            <person name="Nishida H."/>
            <person name="Hoshino M."/>
            <person name="Ito M."/>
            <person name="Misawa F."/>
            <person name="Handa Y."/>
            <person name="Miura K."/>
            <person name="Kawaguchi M."/>
        </authorList>
    </citation>
    <scope>NUCLEOTIDE SEQUENCE</scope>
</reference>
<dbReference type="AlphaFoldDB" id="A0A3G9DI33"/>
<dbReference type="GO" id="GO:0010150">
    <property type="term" value="P:leaf senescence"/>
    <property type="evidence" value="ECO:0007669"/>
    <property type="project" value="InterPro"/>
</dbReference>
<evidence type="ECO:0000313" key="1">
    <source>
        <dbReference type="EMBL" id="BBA91667.1"/>
    </source>
</evidence>
<accession>A0A3G9DI33</accession>
<dbReference type="GO" id="GO:0048364">
    <property type="term" value="P:root development"/>
    <property type="evidence" value="ECO:0007669"/>
    <property type="project" value="InterPro"/>
</dbReference>
<dbReference type="GO" id="GO:0016592">
    <property type="term" value="C:mediator complex"/>
    <property type="evidence" value="ECO:0007669"/>
    <property type="project" value="InterPro"/>
</dbReference>
<organism evidence="1">
    <name type="scientific">Lotus japonicus</name>
    <name type="common">Lotus corniculatus var. japonicus</name>
    <dbReference type="NCBI Taxonomy" id="34305"/>
    <lineage>
        <taxon>Eukaryota</taxon>
        <taxon>Viridiplantae</taxon>
        <taxon>Streptophyta</taxon>
        <taxon>Embryophyta</taxon>
        <taxon>Tracheophyta</taxon>
        <taxon>Spermatophyta</taxon>
        <taxon>Magnoliopsida</taxon>
        <taxon>eudicotyledons</taxon>
        <taxon>Gunneridae</taxon>
        <taxon>Pentapetalae</taxon>
        <taxon>rosids</taxon>
        <taxon>fabids</taxon>
        <taxon>Fabales</taxon>
        <taxon>Fabaceae</taxon>
        <taxon>Papilionoideae</taxon>
        <taxon>50 kb inversion clade</taxon>
        <taxon>NPAAA clade</taxon>
        <taxon>Hologalegina</taxon>
        <taxon>robinioid clade</taxon>
        <taxon>Loteae</taxon>
        <taxon>Lotus</taxon>
    </lineage>
</organism>
<proteinExistence type="evidence at transcript level"/>
<dbReference type="PANTHER" id="PTHR35989">
    <property type="entry name" value="MEDIATOR OF RNA POLYMERASE II TRANSCRIPTION SUBUNIT 32"/>
    <property type="match status" value="1"/>
</dbReference>
<dbReference type="GO" id="GO:0009631">
    <property type="term" value="P:cold acclimation"/>
    <property type="evidence" value="ECO:0007669"/>
    <property type="project" value="InterPro"/>
</dbReference>
<sequence>MDSVVDSLNNAYQDLVDAAANVLEAKENVGALETTATDTAPENFKQKLILFKVACDQAEEFVRRLFIELQHSSGALSHPSAPFDVAFSEDASDCKD</sequence>
<dbReference type="InterPro" id="IPR033244">
    <property type="entry name" value="MED32"/>
</dbReference>
<protein>
    <submittedName>
        <fullName evidence="1">Putative subunit of Mediator complex</fullName>
    </submittedName>
</protein>
<dbReference type="PANTHER" id="PTHR35989:SF1">
    <property type="entry name" value="MEDIATOR OF RNA POLYMERASE II TRANSCRIPTION SUBUNIT 32"/>
    <property type="match status" value="1"/>
</dbReference>
<dbReference type="EMBL" id="LC194237">
    <property type="protein sequence ID" value="BBA91667.1"/>
    <property type="molecule type" value="mRNA"/>
</dbReference>